<evidence type="ECO:0000313" key="2">
    <source>
        <dbReference type="WBParaSite" id="nRc.2.0.1.t12365-RA"/>
    </source>
</evidence>
<dbReference type="WBParaSite" id="nRc.2.0.1.t12365-RA">
    <property type="protein sequence ID" value="nRc.2.0.1.t12365-RA"/>
    <property type="gene ID" value="nRc.2.0.1.g12365"/>
</dbReference>
<sequence length="86" mass="10001">MQQLLMLLPVYLCNTPFDDVFAVPREYHLLSVIVYIANHFTCILLRPGTSSKEYFLCDNLQERIVWIAEGIGNGHLLQYALYYLDC</sequence>
<protein>
    <submittedName>
        <fullName evidence="2">Uncharacterized protein</fullName>
    </submittedName>
</protein>
<reference evidence="2" key="1">
    <citation type="submission" date="2022-11" db="UniProtKB">
        <authorList>
            <consortium name="WormBaseParasite"/>
        </authorList>
    </citation>
    <scope>IDENTIFICATION</scope>
</reference>
<proteinExistence type="predicted"/>
<name>A0A915IDV8_ROMCU</name>
<accession>A0A915IDV8</accession>
<dbReference type="Proteomes" id="UP000887565">
    <property type="component" value="Unplaced"/>
</dbReference>
<keyword evidence="1" id="KW-1185">Reference proteome</keyword>
<evidence type="ECO:0000313" key="1">
    <source>
        <dbReference type="Proteomes" id="UP000887565"/>
    </source>
</evidence>
<dbReference type="AlphaFoldDB" id="A0A915IDV8"/>
<organism evidence="1 2">
    <name type="scientific">Romanomermis culicivorax</name>
    <name type="common">Nematode worm</name>
    <dbReference type="NCBI Taxonomy" id="13658"/>
    <lineage>
        <taxon>Eukaryota</taxon>
        <taxon>Metazoa</taxon>
        <taxon>Ecdysozoa</taxon>
        <taxon>Nematoda</taxon>
        <taxon>Enoplea</taxon>
        <taxon>Dorylaimia</taxon>
        <taxon>Mermithida</taxon>
        <taxon>Mermithoidea</taxon>
        <taxon>Mermithidae</taxon>
        <taxon>Romanomermis</taxon>
    </lineage>
</organism>